<name>A0A1S9D497_ASPOZ</name>
<dbReference type="PANTHER" id="PTHR24198">
    <property type="entry name" value="ANKYRIN REPEAT AND PROTEIN KINASE DOMAIN-CONTAINING PROTEIN"/>
    <property type="match status" value="1"/>
</dbReference>
<dbReference type="SMART" id="SM00248">
    <property type="entry name" value="ANK"/>
    <property type="match status" value="6"/>
</dbReference>
<gene>
    <name evidence="5" type="ORF">OAory_01095400</name>
</gene>
<evidence type="ECO:0000256" key="3">
    <source>
        <dbReference type="PROSITE-ProRule" id="PRU00023"/>
    </source>
</evidence>
<evidence type="ECO:0000313" key="6">
    <source>
        <dbReference type="Proteomes" id="UP000190312"/>
    </source>
</evidence>
<dbReference type="AlphaFoldDB" id="A0A1S9D497"/>
<dbReference type="PROSITE" id="PS50088">
    <property type="entry name" value="ANK_REPEAT"/>
    <property type="match status" value="2"/>
</dbReference>
<dbReference type="EMBL" id="MKZY01000012">
    <property type="protein sequence ID" value="OOO03899.1"/>
    <property type="molecule type" value="Genomic_DNA"/>
</dbReference>
<feature type="compositionally biased region" description="Low complexity" evidence="4">
    <location>
        <begin position="448"/>
        <end position="460"/>
    </location>
</feature>
<keyword evidence="2 3" id="KW-0040">ANK repeat</keyword>
<keyword evidence="1" id="KW-0677">Repeat</keyword>
<feature type="region of interest" description="Disordered" evidence="4">
    <location>
        <begin position="360"/>
        <end position="386"/>
    </location>
</feature>
<evidence type="ECO:0000313" key="5">
    <source>
        <dbReference type="EMBL" id="OOO03899.1"/>
    </source>
</evidence>
<dbReference type="SUPFAM" id="SSF48403">
    <property type="entry name" value="Ankyrin repeat"/>
    <property type="match status" value="1"/>
</dbReference>
<feature type="compositionally biased region" description="Low complexity" evidence="4">
    <location>
        <begin position="601"/>
        <end position="615"/>
    </location>
</feature>
<evidence type="ECO:0000256" key="4">
    <source>
        <dbReference type="SAM" id="MobiDB-lite"/>
    </source>
</evidence>
<feature type="repeat" description="ANK" evidence="3">
    <location>
        <begin position="58"/>
        <end position="77"/>
    </location>
</feature>
<proteinExistence type="predicted"/>
<feature type="repeat" description="ANK" evidence="3">
    <location>
        <begin position="25"/>
        <end position="57"/>
    </location>
</feature>
<evidence type="ECO:0000256" key="1">
    <source>
        <dbReference type="ARBA" id="ARBA00022737"/>
    </source>
</evidence>
<feature type="region of interest" description="Disordered" evidence="4">
    <location>
        <begin position="434"/>
        <end position="485"/>
    </location>
</feature>
<dbReference type="Proteomes" id="UP000190312">
    <property type="component" value="Unassembled WGS sequence"/>
</dbReference>
<feature type="region of interest" description="Disordered" evidence="4">
    <location>
        <begin position="592"/>
        <end position="620"/>
    </location>
</feature>
<protein>
    <submittedName>
        <fullName evidence="5">Ankyrin repeat-containing domain-containing protein</fullName>
    </submittedName>
</protein>
<dbReference type="Gene3D" id="1.25.40.20">
    <property type="entry name" value="Ankyrin repeat-containing domain"/>
    <property type="match status" value="2"/>
</dbReference>
<dbReference type="PROSITE" id="PS50297">
    <property type="entry name" value="ANK_REP_REGION"/>
    <property type="match status" value="2"/>
</dbReference>
<dbReference type="InterPro" id="IPR036770">
    <property type="entry name" value="Ankyrin_rpt-contain_sf"/>
</dbReference>
<evidence type="ECO:0000256" key="2">
    <source>
        <dbReference type="ARBA" id="ARBA00023043"/>
    </source>
</evidence>
<dbReference type="VEuPathDB" id="FungiDB:AO090166000015"/>
<feature type="compositionally biased region" description="Basic and acidic residues" evidence="4">
    <location>
        <begin position="360"/>
        <end position="374"/>
    </location>
</feature>
<comment type="caution">
    <text evidence="5">The sequence shown here is derived from an EMBL/GenBank/DDBJ whole genome shotgun (WGS) entry which is preliminary data.</text>
</comment>
<sequence>MKNVSPPPCLVKFISASPRYTTKLNKVCQLHHAAANGNASTVRELLEQELNVNARDCDGQTPLHLAARNGHQEVVKVPISQHDVDLNAWEPSHHTPLMCAVMSGATEVVGLLLGTKGVEVDTTSHTQRPLLQLAIEGGHIDTIQRLLQDSRLDISSNWGCNSPLLASIWAGRDSVTLFVLSQGGLSDVRTPLGESALLLAIRKGSPAVVKEILKDDTVVVNSTDHNGWNAIRCTASEGNMEIVRILLADRSTDMSSVDLKDAVNIARAPSSRRKRQKTRELEELLVPGWGTYDLNFNTFNNPGAESLRSFIWKLDQTARWANTRSQYTANLRAEFQRGGLDLIIALYRDPSKVVEDVITRRGRRHGETPAETRLRPQPRGRQPAGAAQLIQKTWALTEALSCYPVGDAWKVQMDEIQRAINDIRKDTNELTARAEDPLRTFANAARGPLRPATTSRTTTPPAAPRREPPPAHKRGPRQTGRETPRLAAVRAVRPTPGLDLVRRGKNSAALGPLTDDADRKRIAQELVANNRHAWVAPETEEGSGGLSAAARDAPDNSAMEGMRFTGNTPPQGELSTNTLSTLTSVPTIPPTLSTTDVSQEAPFSATASVSTASPSKRNRRRISGGASTLVFTIASPPVLVELRRQLLHLRQKQTAANCCFQRTPAGVFKAGIWHKDNKDTSRIGLALTCWYVHNHSQQQHQEGYPDLTAQTVVDICRQLPESTRDYHQGRGESKGLVQACMALEPAERGALSMTDYRTLKKAHFEAFEIFLYNRLPAGQYRIEQWTEKEILAEPLDSEKSDRAFDLLIE</sequence>
<dbReference type="PANTHER" id="PTHR24198:SF165">
    <property type="entry name" value="ANKYRIN REPEAT-CONTAINING PROTEIN-RELATED"/>
    <property type="match status" value="1"/>
</dbReference>
<dbReference type="Pfam" id="PF12796">
    <property type="entry name" value="Ank_2"/>
    <property type="match status" value="2"/>
</dbReference>
<dbReference type="InterPro" id="IPR002110">
    <property type="entry name" value="Ankyrin_rpt"/>
</dbReference>
<reference evidence="5 6" key="1">
    <citation type="submission" date="2016-10" db="EMBL/GenBank/DDBJ databases">
        <title>Genome sequencing of Aspergillus oryzae BCC7051.</title>
        <authorList>
            <person name="Thammarongtham C."/>
            <person name="Vorapreeda T."/>
            <person name="Nookaew I."/>
            <person name="Srisuk T."/>
            <person name="Land M."/>
            <person name="Jeennor S."/>
            <person name="Laoteng K."/>
        </authorList>
    </citation>
    <scope>NUCLEOTIDE SEQUENCE [LARGE SCALE GENOMIC DNA]</scope>
    <source>
        <strain evidence="5 6">BCC7051</strain>
    </source>
</reference>
<accession>A0A1S9D497</accession>
<organism evidence="5 6">
    <name type="scientific">Aspergillus oryzae</name>
    <name type="common">Yellow koji mold</name>
    <dbReference type="NCBI Taxonomy" id="5062"/>
    <lineage>
        <taxon>Eukaryota</taxon>
        <taxon>Fungi</taxon>
        <taxon>Dikarya</taxon>
        <taxon>Ascomycota</taxon>
        <taxon>Pezizomycotina</taxon>
        <taxon>Eurotiomycetes</taxon>
        <taxon>Eurotiomycetidae</taxon>
        <taxon>Eurotiales</taxon>
        <taxon>Aspergillaceae</taxon>
        <taxon>Aspergillus</taxon>
        <taxon>Aspergillus subgen. Circumdati</taxon>
    </lineage>
</organism>